<accession>A0A7C1CDR9</accession>
<dbReference type="InterPro" id="IPR001915">
    <property type="entry name" value="Peptidase_M48"/>
</dbReference>
<proteinExistence type="inferred from homology"/>
<evidence type="ECO:0000313" key="13">
    <source>
        <dbReference type="EMBL" id="HDP14875.1"/>
    </source>
</evidence>
<feature type="domain" description="Peptidase M48" evidence="12">
    <location>
        <begin position="110"/>
        <end position="329"/>
    </location>
</feature>
<comment type="cofactor">
    <cofactor evidence="10">
        <name>Zn(2+)</name>
        <dbReference type="ChEBI" id="CHEBI:29105"/>
    </cofactor>
    <text evidence="10">Binds 1 zinc ion per subunit.</text>
</comment>
<dbReference type="Gene3D" id="3.30.2010.10">
    <property type="entry name" value="Metalloproteases ('zincins'), catalytic domain"/>
    <property type="match status" value="1"/>
</dbReference>
<dbReference type="GO" id="GO:0006508">
    <property type="term" value="P:proteolysis"/>
    <property type="evidence" value="ECO:0007669"/>
    <property type="project" value="UniProtKB-KW"/>
</dbReference>
<evidence type="ECO:0000256" key="7">
    <source>
        <dbReference type="ARBA" id="ARBA00022989"/>
    </source>
</evidence>
<keyword evidence="1" id="KW-1003">Cell membrane</keyword>
<keyword evidence="4" id="KW-0479">Metal-binding</keyword>
<keyword evidence="5 10" id="KW-0378">Hydrolase</keyword>
<dbReference type="Pfam" id="PF01435">
    <property type="entry name" value="Peptidase_M48"/>
    <property type="match status" value="1"/>
</dbReference>
<evidence type="ECO:0000256" key="2">
    <source>
        <dbReference type="ARBA" id="ARBA00022670"/>
    </source>
</evidence>
<evidence type="ECO:0000259" key="12">
    <source>
        <dbReference type="Pfam" id="PF01435"/>
    </source>
</evidence>
<evidence type="ECO:0000256" key="3">
    <source>
        <dbReference type="ARBA" id="ARBA00022692"/>
    </source>
</evidence>
<keyword evidence="9 11" id="KW-0472">Membrane</keyword>
<comment type="similarity">
    <text evidence="10">Belongs to the peptidase M48 family.</text>
</comment>
<dbReference type="InterPro" id="IPR050083">
    <property type="entry name" value="HtpX_protease"/>
</dbReference>
<feature type="transmembrane region" description="Helical" evidence="11">
    <location>
        <begin position="76"/>
        <end position="99"/>
    </location>
</feature>
<keyword evidence="6 10" id="KW-0862">Zinc</keyword>
<dbReference type="EMBL" id="DSAY01000072">
    <property type="protein sequence ID" value="HDP14875.1"/>
    <property type="molecule type" value="Genomic_DNA"/>
</dbReference>
<evidence type="ECO:0000256" key="11">
    <source>
        <dbReference type="SAM" id="Phobius"/>
    </source>
</evidence>
<keyword evidence="8 10" id="KW-0482">Metalloprotease</keyword>
<feature type="transmembrane region" description="Helical" evidence="11">
    <location>
        <begin position="41"/>
        <end position="70"/>
    </location>
</feature>
<evidence type="ECO:0000256" key="5">
    <source>
        <dbReference type="ARBA" id="ARBA00022801"/>
    </source>
</evidence>
<dbReference type="PANTHER" id="PTHR43221">
    <property type="entry name" value="PROTEASE HTPX"/>
    <property type="match status" value="1"/>
</dbReference>
<evidence type="ECO:0000256" key="9">
    <source>
        <dbReference type="ARBA" id="ARBA00023136"/>
    </source>
</evidence>
<sequence length="352" mass="38544">MLDSVLSFLPLLLTLFGAFIIDPLTYWMIDKGKGVYRSLRLATVTAAILMLPGVIVTTLLILSVLLILIVLSGAGIWGVAILLGLFLAQYLVAPHVALWGAKARKPEPNELWLQSLLEEVKQSSGYRGKVELLIADNDIPNAFAIGNAFKKFIVLHKGLINILDKDEIKAVIAHELGHIAHNDNAYAYATALTPYLTYILGVIVLVFGIGFIKSKDLRLLLGGIVLSIVGVAVILVSIVANLGLLAFSRVREHLADIYSVRVTGDTKILNALRKIEVAVKKEEASQEAVTPSLRSMLYIVPALYPATFHTSSYLMLSNPFSTHPKLETRELIVLKYYQELTTPQPPPPPPPP</sequence>
<evidence type="ECO:0000256" key="8">
    <source>
        <dbReference type="ARBA" id="ARBA00023049"/>
    </source>
</evidence>
<evidence type="ECO:0000256" key="4">
    <source>
        <dbReference type="ARBA" id="ARBA00022723"/>
    </source>
</evidence>
<keyword evidence="3 11" id="KW-0812">Transmembrane</keyword>
<keyword evidence="7 11" id="KW-1133">Transmembrane helix</keyword>
<feature type="transmembrane region" description="Helical" evidence="11">
    <location>
        <begin position="224"/>
        <end position="247"/>
    </location>
</feature>
<feature type="transmembrane region" description="Helical" evidence="11">
    <location>
        <begin position="6"/>
        <end position="29"/>
    </location>
</feature>
<name>A0A7C1CDR9_9CREN</name>
<gene>
    <name evidence="13" type="ORF">ENN26_03750</name>
</gene>
<dbReference type="GO" id="GO:0046872">
    <property type="term" value="F:metal ion binding"/>
    <property type="evidence" value="ECO:0007669"/>
    <property type="project" value="UniProtKB-KW"/>
</dbReference>
<evidence type="ECO:0000256" key="10">
    <source>
        <dbReference type="RuleBase" id="RU003983"/>
    </source>
</evidence>
<reference evidence="13" key="1">
    <citation type="journal article" date="2020" name="mSystems">
        <title>Genome- and Community-Level Interaction Insights into Carbon Utilization and Element Cycling Functions of Hydrothermarchaeota in Hydrothermal Sediment.</title>
        <authorList>
            <person name="Zhou Z."/>
            <person name="Liu Y."/>
            <person name="Xu W."/>
            <person name="Pan J."/>
            <person name="Luo Z.H."/>
            <person name="Li M."/>
        </authorList>
    </citation>
    <scope>NUCLEOTIDE SEQUENCE [LARGE SCALE GENOMIC DNA]</scope>
    <source>
        <strain evidence="13">SpSt-116</strain>
    </source>
</reference>
<feature type="transmembrane region" description="Helical" evidence="11">
    <location>
        <begin position="195"/>
        <end position="212"/>
    </location>
</feature>
<evidence type="ECO:0000256" key="1">
    <source>
        <dbReference type="ARBA" id="ARBA00022475"/>
    </source>
</evidence>
<dbReference type="GO" id="GO:0004222">
    <property type="term" value="F:metalloendopeptidase activity"/>
    <property type="evidence" value="ECO:0007669"/>
    <property type="project" value="InterPro"/>
</dbReference>
<dbReference type="PANTHER" id="PTHR43221:SF2">
    <property type="entry name" value="PROTEASE HTPX HOMOLOG"/>
    <property type="match status" value="1"/>
</dbReference>
<comment type="caution">
    <text evidence="13">The sequence shown here is derived from an EMBL/GenBank/DDBJ whole genome shotgun (WGS) entry which is preliminary data.</text>
</comment>
<keyword evidence="2 10" id="KW-0645">Protease</keyword>
<evidence type="ECO:0000256" key="6">
    <source>
        <dbReference type="ARBA" id="ARBA00022833"/>
    </source>
</evidence>
<organism evidence="13">
    <name type="scientific">Thermofilum adornatum</name>
    <dbReference type="NCBI Taxonomy" id="1365176"/>
    <lineage>
        <taxon>Archaea</taxon>
        <taxon>Thermoproteota</taxon>
        <taxon>Thermoprotei</taxon>
        <taxon>Thermofilales</taxon>
        <taxon>Thermofilaceae</taxon>
        <taxon>Thermofilum</taxon>
    </lineage>
</organism>
<protein>
    <recommendedName>
        <fullName evidence="12">Peptidase M48 domain-containing protein</fullName>
    </recommendedName>
</protein>
<dbReference type="AlphaFoldDB" id="A0A7C1CDR9"/>